<dbReference type="AlphaFoldDB" id="A0A3M6QZX9"/>
<evidence type="ECO:0000313" key="1">
    <source>
        <dbReference type="EMBL" id="RMX08515.1"/>
    </source>
</evidence>
<dbReference type="EMBL" id="RDQO01000001">
    <property type="protein sequence ID" value="RMX08515.1"/>
    <property type="molecule type" value="Genomic_DNA"/>
</dbReference>
<reference evidence="1 2" key="1">
    <citation type="submission" date="2018-10" db="EMBL/GenBank/DDBJ databases">
        <title>Draft genome of Cortibacter populi DSM10536.</title>
        <authorList>
            <person name="Bernier A.-M."/>
            <person name="Bernard K."/>
        </authorList>
    </citation>
    <scope>NUCLEOTIDE SEQUENCE [LARGE SCALE GENOMIC DNA]</scope>
    <source>
        <strain evidence="1 2">DSM 105136</strain>
    </source>
</reference>
<dbReference type="OrthoDB" id="79831at2"/>
<organism evidence="1 2">
    <name type="scientific">Corticibacter populi</name>
    <dbReference type="NCBI Taxonomy" id="1550736"/>
    <lineage>
        <taxon>Bacteria</taxon>
        <taxon>Pseudomonadati</taxon>
        <taxon>Pseudomonadota</taxon>
        <taxon>Betaproteobacteria</taxon>
        <taxon>Burkholderiales</taxon>
        <taxon>Comamonadaceae</taxon>
        <taxon>Corticibacter</taxon>
    </lineage>
</organism>
<gene>
    <name evidence="1" type="ORF">D8I35_05415</name>
</gene>
<accession>A0A3M6QZX9</accession>
<protein>
    <submittedName>
        <fullName evidence="1">Uncharacterized protein</fullName>
    </submittedName>
</protein>
<dbReference type="Proteomes" id="UP000278006">
    <property type="component" value="Unassembled WGS sequence"/>
</dbReference>
<dbReference type="RefSeq" id="WP_122226641.1">
    <property type="nucleotide sequence ID" value="NZ_RDQO01000001.1"/>
</dbReference>
<name>A0A3M6QZX9_9BURK</name>
<sequence>MTSIISIAGGGAAAVTMTSLELVEFINSQRGEDEAELRHDSFMGKVPKVLGEAAPKFLGTASYTVNNAVRSRSIYSFPKREACLMAMSYSYELQAKVFDRMSALEAALAPKIPQTLSEALRLAADMADRNEALALERDEAIRTKALIGSRREATAMATAAAAKREATRLQHELGHNTRHATIIAVERATNSRFAKNAYVELRRWCKQYGIKPAEVQDPRYGTVKAWPAGAWAAVFGIELCDFFSEVA</sequence>
<proteinExistence type="predicted"/>
<evidence type="ECO:0000313" key="2">
    <source>
        <dbReference type="Proteomes" id="UP000278006"/>
    </source>
</evidence>
<keyword evidence="2" id="KW-1185">Reference proteome</keyword>
<comment type="caution">
    <text evidence="1">The sequence shown here is derived from an EMBL/GenBank/DDBJ whole genome shotgun (WGS) entry which is preliminary data.</text>
</comment>